<dbReference type="Gene3D" id="3.40.190.10">
    <property type="entry name" value="Periplasmic binding protein-like II"/>
    <property type="match status" value="2"/>
</dbReference>
<dbReference type="RefSeq" id="WP_290333704.1">
    <property type="nucleotide sequence ID" value="NZ_JAUFPU010000018.1"/>
</dbReference>
<organism evidence="4 5">
    <name type="scientific">Chitinimonas viridis</name>
    <dbReference type="NCBI Taxonomy" id="664880"/>
    <lineage>
        <taxon>Bacteria</taxon>
        <taxon>Pseudomonadati</taxon>
        <taxon>Pseudomonadota</taxon>
        <taxon>Betaproteobacteria</taxon>
        <taxon>Neisseriales</taxon>
        <taxon>Chitinibacteraceae</taxon>
        <taxon>Chitinimonas</taxon>
    </lineage>
</organism>
<evidence type="ECO:0000256" key="1">
    <source>
        <dbReference type="ARBA" id="ARBA00022729"/>
    </source>
</evidence>
<dbReference type="EMBL" id="JAUFPU010000018">
    <property type="protein sequence ID" value="MDN3578349.1"/>
    <property type="molecule type" value="Genomic_DNA"/>
</dbReference>
<dbReference type="SUPFAM" id="SSF53850">
    <property type="entry name" value="Periplasmic binding protein-like II"/>
    <property type="match status" value="1"/>
</dbReference>
<proteinExistence type="predicted"/>
<reference evidence="4" key="1">
    <citation type="journal article" date="2014" name="Int. J. Syst. Evol. Microbiol.">
        <title>Complete genome of a new Firmicutes species belonging to the dominant human colonic microbiota ('Ruminococcus bicirculans') reveals two chromosomes and a selective capacity to utilize plant glucans.</title>
        <authorList>
            <consortium name="NISC Comparative Sequencing Program"/>
            <person name="Wegmann U."/>
            <person name="Louis P."/>
            <person name="Goesmann A."/>
            <person name="Henrissat B."/>
            <person name="Duncan S.H."/>
            <person name="Flint H.J."/>
        </authorList>
    </citation>
    <scope>NUCLEOTIDE SEQUENCE</scope>
    <source>
        <strain evidence="4">CECT 7703</strain>
    </source>
</reference>
<gene>
    <name evidence="4" type="ORF">QWZ03_16390</name>
</gene>
<evidence type="ECO:0000259" key="3">
    <source>
        <dbReference type="SMART" id="SM00062"/>
    </source>
</evidence>
<evidence type="ECO:0000313" key="5">
    <source>
        <dbReference type="Proteomes" id="UP001180081"/>
    </source>
</evidence>
<accession>A0ABT8B7W4</accession>
<protein>
    <submittedName>
        <fullName evidence="4">Transporter substrate-binding domain-containing protein</fullName>
    </submittedName>
</protein>
<dbReference type="PANTHER" id="PTHR35936:SF25">
    <property type="entry name" value="ABC TRANSPORTER SUBSTRATE-BINDING PROTEIN"/>
    <property type="match status" value="1"/>
</dbReference>
<name>A0ABT8B7W4_9NEIS</name>
<keyword evidence="1 2" id="KW-0732">Signal</keyword>
<evidence type="ECO:0000313" key="4">
    <source>
        <dbReference type="EMBL" id="MDN3578349.1"/>
    </source>
</evidence>
<feature type="chain" id="PRO_5047453170" evidence="2">
    <location>
        <begin position="25"/>
        <end position="250"/>
    </location>
</feature>
<dbReference type="PANTHER" id="PTHR35936">
    <property type="entry name" value="MEMBRANE-BOUND LYTIC MUREIN TRANSGLYCOSYLASE F"/>
    <property type="match status" value="1"/>
</dbReference>
<keyword evidence="5" id="KW-1185">Reference proteome</keyword>
<dbReference type="InterPro" id="IPR001638">
    <property type="entry name" value="Solute-binding_3/MltF_N"/>
</dbReference>
<dbReference type="SMART" id="SM00062">
    <property type="entry name" value="PBPb"/>
    <property type="match status" value="1"/>
</dbReference>
<feature type="signal peptide" evidence="2">
    <location>
        <begin position="1"/>
        <end position="24"/>
    </location>
</feature>
<evidence type="ECO:0000256" key="2">
    <source>
        <dbReference type="SAM" id="SignalP"/>
    </source>
</evidence>
<feature type="domain" description="Solute-binding protein family 3/N-terminal" evidence="3">
    <location>
        <begin position="27"/>
        <end position="249"/>
    </location>
</feature>
<dbReference type="Pfam" id="PF00497">
    <property type="entry name" value="SBP_bac_3"/>
    <property type="match status" value="1"/>
</dbReference>
<sequence length="250" mass="27654">MVSRWMTSAGLALILLAGALPACARELLVVGTQFGRLFEQAPNGEFEGLAVTLVREFARAGGHTVRFDIYPWARAQMMVQTGKADMLIGPYKTPERELLFAFSDKAFYRDEMVFYARTGSSTRWDGDYAQLRGLRIAAIRGWAYGAGFEAARLQADMTNNLQSGILMLNEKRVDLLATNRRNTEALLATMANPPDIQAISPIIEVLDGYFAFPKSAEAGPLRAEFNAFFNGLIRKGELARLARQHGVTIP</sequence>
<comment type="caution">
    <text evidence="4">The sequence shown here is derived from an EMBL/GenBank/DDBJ whole genome shotgun (WGS) entry which is preliminary data.</text>
</comment>
<dbReference type="Proteomes" id="UP001180081">
    <property type="component" value="Unassembled WGS sequence"/>
</dbReference>
<reference evidence="4" key="2">
    <citation type="submission" date="2023-06" db="EMBL/GenBank/DDBJ databases">
        <authorList>
            <person name="Lucena T."/>
            <person name="Sun Q."/>
        </authorList>
    </citation>
    <scope>NUCLEOTIDE SEQUENCE</scope>
    <source>
        <strain evidence="4">CECT 7703</strain>
    </source>
</reference>